<dbReference type="Proteomes" id="UP000325315">
    <property type="component" value="Unassembled WGS sequence"/>
</dbReference>
<comment type="caution">
    <text evidence="1">The sequence shown here is derived from an EMBL/GenBank/DDBJ whole genome shotgun (WGS) entry which is preliminary data.</text>
</comment>
<sequence length="129" mass="14997">MVEYFSISGTKRTGHLGILSSQIQKEIHQPTFVRLGKYARECVYTEGIICKQIEHGLNEDIRLLVGILELKEFLVLVDRACKAEELRKEKRKADFEARDLRKRSMNKLYQSSLEKSWDSYSHPNASMGY</sequence>
<accession>A0A5B6VAK7</accession>
<organism evidence="1 2">
    <name type="scientific">Gossypium australe</name>
    <dbReference type="NCBI Taxonomy" id="47621"/>
    <lineage>
        <taxon>Eukaryota</taxon>
        <taxon>Viridiplantae</taxon>
        <taxon>Streptophyta</taxon>
        <taxon>Embryophyta</taxon>
        <taxon>Tracheophyta</taxon>
        <taxon>Spermatophyta</taxon>
        <taxon>Magnoliopsida</taxon>
        <taxon>eudicotyledons</taxon>
        <taxon>Gunneridae</taxon>
        <taxon>Pentapetalae</taxon>
        <taxon>rosids</taxon>
        <taxon>malvids</taxon>
        <taxon>Malvales</taxon>
        <taxon>Malvaceae</taxon>
        <taxon>Malvoideae</taxon>
        <taxon>Gossypium</taxon>
    </lineage>
</organism>
<evidence type="ECO:0000313" key="1">
    <source>
        <dbReference type="EMBL" id="KAA3466016.1"/>
    </source>
</evidence>
<evidence type="ECO:0000313" key="2">
    <source>
        <dbReference type="Proteomes" id="UP000325315"/>
    </source>
</evidence>
<proteinExistence type="predicted"/>
<gene>
    <name evidence="1" type="ORF">EPI10_001143</name>
</gene>
<name>A0A5B6VAK7_9ROSI</name>
<dbReference type="OrthoDB" id="2272416at2759"/>
<dbReference type="EMBL" id="SMMG02000007">
    <property type="protein sequence ID" value="KAA3466016.1"/>
    <property type="molecule type" value="Genomic_DNA"/>
</dbReference>
<reference evidence="1" key="1">
    <citation type="submission" date="2019-08" db="EMBL/GenBank/DDBJ databases">
        <authorList>
            <person name="Liu F."/>
        </authorList>
    </citation>
    <scope>NUCLEOTIDE SEQUENCE [LARGE SCALE GENOMIC DNA]</scope>
    <source>
        <strain evidence="1">PA1801</strain>
        <tissue evidence="1">Leaf</tissue>
    </source>
</reference>
<protein>
    <submittedName>
        <fullName evidence="1">Gag-Pol polyprotein</fullName>
    </submittedName>
</protein>
<keyword evidence="2" id="KW-1185">Reference proteome</keyword>
<dbReference type="AlphaFoldDB" id="A0A5B6VAK7"/>